<organism evidence="3 4">
    <name type="scientific">Polysphondylium violaceum</name>
    <dbReference type="NCBI Taxonomy" id="133409"/>
    <lineage>
        <taxon>Eukaryota</taxon>
        <taxon>Amoebozoa</taxon>
        <taxon>Evosea</taxon>
        <taxon>Eumycetozoa</taxon>
        <taxon>Dictyostelia</taxon>
        <taxon>Dictyosteliales</taxon>
        <taxon>Dictyosteliaceae</taxon>
        <taxon>Polysphondylium</taxon>
    </lineage>
</organism>
<feature type="compositionally biased region" description="Low complexity" evidence="2">
    <location>
        <begin position="301"/>
        <end position="315"/>
    </location>
</feature>
<feature type="region of interest" description="Disordered" evidence="2">
    <location>
        <begin position="551"/>
        <end position="618"/>
    </location>
</feature>
<evidence type="ECO:0000256" key="2">
    <source>
        <dbReference type="SAM" id="MobiDB-lite"/>
    </source>
</evidence>
<feature type="region of interest" description="Disordered" evidence="2">
    <location>
        <begin position="263"/>
        <end position="358"/>
    </location>
</feature>
<evidence type="ECO:0000313" key="4">
    <source>
        <dbReference type="Proteomes" id="UP000695562"/>
    </source>
</evidence>
<feature type="compositionally biased region" description="Polar residues" evidence="2">
    <location>
        <begin position="289"/>
        <end position="300"/>
    </location>
</feature>
<protein>
    <recommendedName>
        <fullName evidence="5">Chorein N-terminal domain-containing protein</fullName>
    </recommendedName>
</protein>
<reference evidence="3" key="1">
    <citation type="submission" date="2020-01" db="EMBL/GenBank/DDBJ databases">
        <title>Development of genomics and gene disruption for Polysphondylium violaceum indicates a role for the polyketide synthase stlB in stalk morphogenesis.</title>
        <authorList>
            <person name="Narita B."/>
            <person name="Kawabe Y."/>
            <person name="Kin K."/>
            <person name="Saito T."/>
            <person name="Gibbs R."/>
            <person name="Kuspa A."/>
            <person name="Muzny D."/>
            <person name="Queller D."/>
            <person name="Richards S."/>
            <person name="Strassman J."/>
            <person name="Sucgang R."/>
            <person name="Worley K."/>
            <person name="Schaap P."/>
        </authorList>
    </citation>
    <scope>NUCLEOTIDE SEQUENCE</scope>
    <source>
        <strain evidence="3">QSvi11</strain>
    </source>
</reference>
<gene>
    <name evidence="3" type="ORF">CYY_004019</name>
</gene>
<feature type="region of interest" description="Disordered" evidence="2">
    <location>
        <begin position="860"/>
        <end position="887"/>
    </location>
</feature>
<evidence type="ECO:0000256" key="1">
    <source>
        <dbReference type="SAM" id="Coils"/>
    </source>
</evidence>
<feature type="compositionally biased region" description="Polar residues" evidence="2">
    <location>
        <begin position="590"/>
        <end position="602"/>
    </location>
</feature>
<keyword evidence="1" id="KW-0175">Coiled coil</keyword>
<dbReference type="InterPro" id="IPR026728">
    <property type="entry name" value="BLTP3A/B"/>
</dbReference>
<proteinExistence type="predicted"/>
<feature type="compositionally biased region" description="Low complexity" evidence="2">
    <location>
        <begin position="335"/>
        <end position="350"/>
    </location>
</feature>
<dbReference type="EMBL" id="AJWJ01000135">
    <property type="protein sequence ID" value="KAF2074669.1"/>
    <property type="molecule type" value="Genomic_DNA"/>
</dbReference>
<dbReference type="PANTHER" id="PTHR22774">
    <property type="entry name" value="CHOREIN N-TERMINAL DOMAIN-CONTAINING PROTEIN"/>
    <property type="match status" value="1"/>
</dbReference>
<name>A0A8J4V856_9MYCE</name>
<feature type="coiled-coil region" evidence="1">
    <location>
        <begin position="1144"/>
        <end position="1203"/>
    </location>
</feature>
<accession>A0A8J4V856</accession>
<comment type="caution">
    <text evidence="3">The sequence shown here is derived from an EMBL/GenBank/DDBJ whole genome shotgun (WGS) entry which is preliminary data.</text>
</comment>
<dbReference type="AlphaFoldDB" id="A0A8J4V856"/>
<dbReference type="Proteomes" id="UP000695562">
    <property type="component" value="Unassembled WGS sequence"/>
</dbReference>
<dbReference type="OrthoDB" id="43807at2759"/>
<feature type="compositionally biased region" description="Low complexity" evidence="2">
    <location>
        <begin position="561"/>
        <end position="572"/>
    </location>
</feature>
<feature type="compositionally biased region" description="Low complexity" evidence="2">
    <location>
        <begin position="873"/>
        <end position="887"/>
    </location>
</feature>
<sequence>MEALVLKVLKKYLKLFIKNFTSDNFSMSVLKGEGTLVDLDLNETIIQELLLIPPQFKVTHASCDLLTAKVPWTSFKKEPIVISLNSINIDLKEPDEIIPVVSQLKKFKKKNKNKRNEITENLQIEVKSLKLNVASLYGNTLMIEIEDVLIQSTNSNFQPGDLLQIKSIDKEQGIESLHKLITARSISIRIQDMGGMTTPILENMPIKILYCTKRRIKDWIQLSAKIEFVLKQINLRWTLSQWHSLNDLIHGFQATLARAVPQATTPGVGAPTPKEHKNKLFSSKKKDSISSGTSTPVNIISSTNSLGNSSTTGNSPLSTSPSISKLKESGLGGDSSTTSSLATSPMTSSTGEFGVQPTPKHSDFSYDFHIERWKLELVDNYSQDSDSGYHFKGEGLHFGFTSANTVAKPINPDTNSPFYVMPIRETILSVVMNTLSVNQVLSFSKNISKATLADTNLESRGTKVYNKTITSISSESIPERISIHNYTGPFLLKGNLLFRKPITNQDNPDPLANIVHGPPLIGLELNLHLNDFKLHGDRRSWKTLISFLAPPESDESDIGSESESHSTTTSTTKSIIDNLESVSLDDKNDQQNGKQENSNNGTQQHQHHHHKGVIEKGKKKISTFKRKLKLGDHWKNQIKIILKATNTQLTIPEEKIPEFQGLKLIINLGSFVMCNHSDWKVVPYLADGLQFIDNKVPQADSITVSGRDHRFSFQMENIALSIIDTKDSSVHPVLEPSTISLFLRISRTNTLLMEKRIPKIDVSFISSDFNFKITTQQSLFLDHVANKYLSPKKMKNLLGARISKEAKKRLKSLDDKHLDKTITIKNKVEKTLQRYYWNSFISIQKGDFFLPLSHFLEPKEKSSKKGDNDDNNDTTATTTPQGATTIDTPLEMISNVVQDLNLIPQSIITSVDNDEANQSSAENQPLSQLKVENLGIILQNNQQGQTIIFKIGSFEAYGIDHPKLSTSTILRPLPIPDDEYIPAPNTDSTNLFVTYKRRQKALAASTRSNILIDEEMEEWTTDVWVKLQGTQVRVMKKHLSPAQKMATKSLSKKIKMPDVKNFITKVVSLVERKRDKISQVKKGIKKVNLDIKWGIELGNCEILLGEKSKNSIYSCSDFEIAPDYQPKGIIKITDTNRKINAKAYRDIEEELLKKNSEFATAEEEKDEYNNRIGALVAEIDKLKKTHHTELSALRSQYEELEVKFVATKLKLAEIS</sequence>
<feature type="compositionally biased region" description="Basic residues" evidence="2">
    <location>
        <begin position="605"/>
        <end position="618"/>
    </location>
</feature>
<dbReference type="PANTHER" id="PTHR22774:SF11">
    <property type="entry name" value="CHOREIN N-TERMINAL DOMAIN-CONTAINING PROTEIN"/>
    <property type="match status" value="1"/>
</dbReference>
<keyword evidence="4" id="KW-1185">Reference proteome</keyword>
<evidence type="ECO:0008006" key="5">
    <source>
        <dbReference type="Google" id="ProtNLM"/>
    </source>
</evidence>
<evidence type="ECO:0000313" key="3">
    <source>
        <dbReference type="EMBL" id="KAF2074669.1"/>
    </source>
</evidence>
<dbReference type="Pfam" id="PF24917">
    <property type="entry name" value="BLTP3A_B"/>
    <property type="match status" value="1"/>
</dbReference>